<dbReference type="PANTHER" id="PTHR33447">
    <property type="entry name" value="GLUTATHIONE GAMMA-GLUTAMYLCYSTEINYLTRANSFERASE"/>
    <property type="match status" value="1"/>
</dbReference>
<evidence type="ECO:0000256" key="5">
    <source>
        <dbReference type="SAM" id="MobiDB-lite"/>
    </source>
</evidence>
<evidence type="ECO:0000313" key="10">
    <source>
        <dbReference type="Proteomes" id="UP000325313"/>
    </source>
</evidence>
<dbReference type="GO" id="GO:0016756">
    <property type="term" value="F:glutathione gamma-glutamylcysteinyltransferase activity"/>
    <property type="evidence" value="ECO:0007669"/>
    <property type="project" value="UniProtKB-EC"/>
</dbReference>
<dbReference type="EC" id="2.3.2.15" evidence="1"/>
<dbReference type="EMBL" id="VDEP01000204">
    <property type="protein sequence ID" value="KAA1124412.1"/>
    <property type="molecule type" value="Genomic_DNA"/>
</dbReference>
<dbReference type="GO" id="GO:0010273">
    <property type="term" value="P:detoxification of copper ion"/>
    <property type="evidence" value="ECO:0007669"/>
    <property type="project" value="TreeGrafter"/>
</dbReference>
<evidence type="ECO:0000313" key="8">
    <source>
        <dbReference type="EMBL" id="KAA1124412.1"/>
    </source>
</evidence>
<keyword evidence="9" id="KW-1185">Reference proteome</keyword>
<sequence length="483" mass="54159">MFHSILIRTTTKLRTKESIIFSSYSTSNNIPTDRPNLRLAEDIYHQHPISIKPTDKPQLLKDLRHNYPSASQTHSSPMSDHQSNELEAEKSNPARSFYQRQLPESCLSFTSDRGKALFRSALADGHLESFFPLASQLVTQHEPSFCGLATLCTVLNALGVDPKRVWKHPWRWFEQDMLDCCRPLESIRKNGITLAEFNCLARCNGLALTSRSPPIGPPEDDPIGYQKGLQEFRSQVATTTALSSAFLVVSFCRASLGQTGTGHFSPVAGYSAEEDRVLVLDVARFKYPSYWVGLEDLYKSMIPVDPASQRPRGYTILSYSPFLEHTNCLTCNPNPPSITRINLNKSSWAILSRELGPIIESMKLEPLPIAIRKIHDYISTGLAKIPNPIEIRSGLESEAQNLFSQISSSIHLLVDDKQTDEIPPILIIFALAVLPSHPHALDLEFLEPELAYLRSQLNALGECCSLENDHEHPQEHRCQCKTS</sequence>
<dbReference type="InterPro" id="IPR038156">
    <property type="entry name" value="PCS_N_sf"/>
</dbReference>
<gene>
    <name evidence="7" type="ORF">PGT21_004353</name>
    <name evidence="8" type="ORF">PGTUg99_031622</name>
</gene>
<dbReference type="GO" id="GO:0046872">
    <property type="term" value="F:metal ion binding"/>
    <property type="evidence" value="ECO:0007669"/>
    <property type="project" value="UniProtKB-KW"/>
</dbReference>
<dbReference type="InterPro" id="IPR040409">
    <property type="entry name" value="PCS-like"/>
</dbReference>
<feature type="compositionally biased region" description="Basic and acidic residues" evidence="5">
    <location>
        <begin position="82"/>
        <end position="92"/>
    </location>
</feature>
<comment type="caution">
    <text evidence="7">The sequence shown here is derived from an EMBL/GenBank/DDBJ whole genome shotgun (WGS) entry which is preliminary data.</text>
</comment>
<dbReference type="SUPFAM" id="SSF54001">
    <property type="entry name" value="Cysteine proteinases"/>
    <property type="match status" value="1"/>
</dbReference>
<dbReference type="FunFam" id="3.90.70.30:FF:000001">
    <property type="entry name" value="Glutathione gamma-glutamylcysteinyltransferase 1"/>
    <property type="match status" value="1"/>
</dbReference>
<keyword evidence="4" id="KW-0479">Metal-binding</keyword>
<dbReference type="AlphaFoldDB" id="A0A5B0QMU8"/>
<feature type="compositionally biased region" description="Polar residues" evidence="5">
    <location>
        <begin position="68"/>
        <end position="81"/>
    </location>
</feature>
<name>A0A5B0QMU8_PUCGR</name>
<dbReference type="Proteomes" id="UP000325313">
    <property type="component" value="Unassembled WGS sequence"/>
</dbReference>
<evidence type="ECO:0000313" key="7">
    <source>
        <dbReference type="EMBL" id="KAA1114325.1"/>
    </source>
</evidence>
<evidence type="ECO:0000313" key="9">
    <source>
        <dbReference type="Proteomes" id="UP000324748"/>
    </source>
</evidence>
<dbReference type="PANTHER" id="PTHR33447:SF2">
    <property type="entry name" value="GLUTATHIONE GAMMA-GLUTAMYLCYSTEINYLTRANSFERASE"/>
    <property type="match status" value="1"/>
</dbReference>
<evidence type="ECO:0000256" key="2">
    <source>
        <dbReference type="ARBA" id="ARBA00022539"/>
    </source>
</evidence>
<evidence type="ECO:0000259" key="6">
    <source>
        <dbReference type="PROSITE" id="PS51443"/>
    </source>
</evidence>
<reference evidence="9 10" key="1">
    <citation type="submission" date="2019-05" db="EMBL/GenBank/DDBJ databases">
        <title>Emergence of the Ug99 lineage of the wheat stem rust pathogen through somatic hybridization.</title>
        <authorList>
            <person name="Li F."/>
            <person name="Upadhyaya N.M."/>
            <person name="Sperschneider J."/>
            <person name="Matny O."/>
            <person name="Nguyen-Phuc H."/>
            <person name="Mago R."/>
            <person name="Raley C."/>
            <person name="Miller M.E."/>
            <person name="Silverstein K.A.T."/>
            <person name="Henningsen E."/>
            <person name="Hirsch C.D."/>
            <person name="Visser B."/>
            <person name="Pretorius Z.A."/>
            <person name="Steffenson B.J."/>
            <person name="Schwessinger B."/>
            <person name="Dodds P.N."/>
            <person name="Figueroa M."/>
        </authorList>
    </citation>
    <scope>NUCLEOTIDE SEQUENCE [LARGE SCALE GENOMIC DNA]</scope>
    <source>
        <strain evidence="7">21-0</strain>
        <strain evidence="8 10">Ug99</strain>
    </source>
</reference>
<dbReference type="GO" id="GO:0098849">
    <property type="term" value="P:cellular detoxification of cadmium ion"/>
    <property type="evidence" value="ECO:0007669"/>
    <property type="project" value="TreeGrafter"/>
</dbReference>
<proteinExistence type="predicted"/>
<feature type="domain" description="Peptidase C83" evidence="6">
    <location>
        <begin position="92"/>
        <end position="322"/>
    </location>
</feature>
<evidence type="ECO:0000256" key="1">
    <source>
        <dbReference type="ARBA" id="ARBA00012468"/>
    </source>
</evidence>
<dbReference type="OrthoDB" id="448954at2759"/>
<protein>
    <recommendedName>
        <fullName evidence="1">glutathione gamma-glutamylcysteinyltransferase</fullName>
        <ecNumber evidence="1">2.3.2.15</ecNumber>
    </recommendedName>
</protein>
<dbReference type="GO" id="GO:0046938">
    <property type="term" value="P:phytochelatin biosynthetic process"/>
    <property type="evidence" value="ECO:0007669"/>
    <property type="project" value="InterPro"/>
</dbReference>
<dbReference type="Proteomes" id="UP000324748">
    <property type="component" value="Unassembled WGS sequence"/>
</dbReference>
<evidence type="ECO:0000256" key="4">
    <source>
        <dbReference type="ARBA" id="ARBA00022723"/>
    </source>
</evidence>
<dbReference type="Pfam" id="PF05023">
    <property type="entry name" value="Phytochelatin"/>
    <property type="match status" value="1"/>
</dbReference>
<accession>A0A5B0QMU8</accession>
<dbReference type="InterPro" id="IPR007719">
    <property type="entry name" value="PCS_N"/>
</dbReference>
<dbReference type="Gene3D" id="3.90.70.30">
    <property type="entry name" value="Phytochelatin synthase, N-terminal domain"/>
    <property type="match status" value="1"/>
</dbReference>
<organism evidence="7 9">
    <name type="scientific">Puccinia graminis f. sp. tritici</name>
    <dbReference type="NCBI Taxonomy" id="56615"/>
    <lineage>
        <taxon>Eukaryota</taxon>
        <taxon>Fungi</taxon>
        <taxon>Dikarya</taxon>
        <taxon>Basidiomycota</taxon>
        <taxon>Pucciniomycotina</taxon>
        <taxon>Pucciniomycetes</taxon>
        <taxon>Pucciniales</taxon>
        <taxon>Pucciniaceae</taxon>
        <taxon>Puccinia</taxon>
    </lineage>
</organism>
<feature type="region of interest" description="Disordered" evidence="5">
    <location>
        <begin position="67"/>
        <end position="92"/>
    </location>
</feature>
<dbReference type="EMBL" id="VSWC01000014">
    <property type="protein sequence ID" value="KAA1114325.1"/>
    <property type="molecule type" value="Genomic_DNA"/>
</dbReference>
<keyword evidence="2" id="KW-0104">Cadmium</keyword>
<evidence type="ECO:0000256" key="3">
    <source>
        <dbReference type="ARBA" id="ARBA00022679"/>
    </source>
</evidence>
<keyword evidence="3" id="KW-0808">Transferase</keyword>
<dbReference type="InterPro" id="IPR038765">
    <property type="entry name" value="Papain-like_cys_pep_sf"/>
</dbReference>
<dbReference type="PROSITE" id="PS51443">
    <property type="entry name" value="PCS"/>
    <property type="match status" value="1"/>
</dbReference>